<keyword evidence="2" id="KW-1185">Reference proteome</keyword>
<dbReference type="Proteomes" id="UP001466933">
    <property type="component" value="Unassembled WGS sequence"/>
</dbReference>
<gene>
    <name evidence="1" type="ORF">VOI36_25220</name>
</gene>
<organism evidence="1 2">
    <name type="scientific">Burkholderia theae</name>
    <dbReference type="NCBI Taxonomy" id="3143496"/>
    <lineage>
        <taxon>Bacteria</taxon>
        <taxon>Pseudomonadati</taxon>
        <taxon>Pseudomonadota</taxon>
        <taxon>Betaproteobacteria</taxon>
        <taxon>Burkholderiales</taxon>
        <taxon>Burkholderiaceae</taxon>
        <taxon>Burkholderia</taxon>
    </lineage>
</organism>
<dbReference type="EMBL" id="JBCPYA010000011">
    <property type="protein sequence ID" value="MEN2473220.1"/>
    <property type="molecule type" value="Genomic_DNA"/>
</dbReference>
<dbReference type="InterPro" id="IPR018655">
    <property type="entry name" value="DUF2086"/>
</dbReference>
<comment type="caution">
    <text evidence="1">The sequence shown here is derived from an EMBL/GenBank/DDBJ whole genome shotgun (WGS) entry which is preliminary data.</text>
</comment>
<proteinExistence type="predicted"/>
<evidence type="ECO:0000313" key="1">
    <source>
        <dbReference type="EMBL" id="MEN2473220.1"/>
    </source>
</evidence>
<accession>A0ABU9WMB5</accession>
<dbReference type="RefSeq" id="WP_343493864.1">
    <property type="nucleotide sequence ID" value="NZ_JBCPYA010000011.1"/>
</dbReference>
<reference evidence="1 2" key="1">
    <citation type="submission" date="2024-05" db="EMBL/GenBank/DDBJ databases">
        <title>Burkholderia sp. Nov. a novel bacteria isolated from rhizosphere soil of Camellia sinensis.</title>
        <authorList>
            <person name="Dong Y."/>
        </authorList>
    </citation>
    <scope>NUCLEOTIDE SEQUENCE [LARGE SCALE GENOMIC DNA]</scope>
    <source>
        <strain evidence="1 2">GS2Y</strain>
    </source>
</reference>
<sequence length="239" mass="26613">MTFEMTETAISCATPDWIDIGAQLDSEGYALLPGAFDRDAARELARQISEDRVGRRVSLDSLELGRGEILRFGAQLPEPLASWRAALYRDLAPIANRWNEILGVEYRYPLELNAFLRRNSDDGQSQPLSHLNRLGAGDHLALHQSSDGEHVFPMQVVVLLSEAGKDFTGGEFVLTEQRPRMQSRPMVVPLTLGDAAIISTAQRPFKGTKGYYRVNLKHAISRVRGGERLGVELSFHNAR</sequence>
<protein>
    <submittedName>
        <fullName evidence="1">2OG-Fe(II) oxygenase</fullName>
    </submittedName>
</protein>
<dbReference type="Pfam" id="PF09859">
    <property type="entry name" value="Oxygenase-NA"/>
    <property type="match status" value="1"/>
</dbReference>
<evidence type="ECO:0000313" key="2">
    <source>
        <dbReference type="Proteomes" id="UP001466933"/>
    </source>
</evidence>
<name>A0ABU9WMB5_9BURK</name>